<dbReference type="EMBL" id="LILB01000005">
    <property type="protein sequence ID" value="KOO50033.1"/>
    <property type="molecule type" value="Genomic_DNA"/>
</dbReference>
<organism evidence="2 3">
    <name type="scientific">Viridibacillus arvi</name>
    <dbReference type="NCBI Taxonomy" id="263475"/>
    <lineage>
        <taxon>Bacteria</taxon>
        <taxon>Bacillati</taxon>
        <taxon>Bacillota</taxon>
        <taxon>Bacilli</taxon>
        <taxon>Bacillales</taxon>
        <taxon>Caryophanaceae</taxon>
        <taxon>Viridibacillus</taxon>
    </lineage>
</organism>
<dbReference type="Pfam" id="PF13460">
    <property type="entry name" value="NAD_binding_10"/>
    <property type="match status" value="1"/>
</dbReference>
<dbReference type="STRING" id="263475.AMD00_17225"/>
<name>A0A0M0LH68_9BACL</name>
<dbReference type="InterPro" id="IPR036291">
    <property type="entry name" value="NAD(P)-bd_dom_sf"/>
</dbReference>
<dbReference type="RefSeq" id="WP_053418215.1">
    <property type="nucleotide sequence ID" value="NZ_JBCMNK010000021.1"/>
</dbReference>
<feature type="domain" description="NAD(P)-binding" evidence="1">
    <location>
        <begin position="7"/>
        <end position="192"/>
    </location>
</feature>
<gene>
    <name evidence="2" type="ORF">AMD00_17225</name>
</gene>
<accession>A0A0M0LH68</accession>
<dbReference type="InterPro" id="IPR051606">
    <property type="entry name" value="Polyketide_Oxido-like"/>
</dbReference>
<dbReference type="PANTHER" id="PTHR43355">
    <property type="entry name" value="FLAVIN REDUCTASE (NADPH)"/>
    <property type="match status" value="1"/>
</dbReference>
<dbReference type="SUPFAM" id="SSF51735">
    <property type="entry name" value="NAD(P)-binding Rossmann-fold domains"/>
    <property type="match status" value="1"/>
</dbReference>
<reference evidence="3" key="1">
    <citation type="submission" date="2015-08" db="EMBL/GenBank/DDBJ databases">
        <title>Fjat-10028 dsm 16317.</title>
        <authorList>
            <person name="Liu B."/>
            <person name="Wang J."/>
            <person name="Zhu Y."/>
            <person name="Liu G."/>
            <person name="Chen Q."/>
            <person name="Chen Z."/>
            <person name="Lan J."/>
            <person name="Che J."/>
            <person name="Ge C."/>
            <person name="Shi H."/>
            <person name="Pan Z."/>
            <person name="Liu X."/>
        </authorList>
    </citation>
    <scope>NUCLEOTIDE SEQUENCE [LARGE SCALE GENOMIC DNA]</scope>
    <source>
        <strain evidence="3">DSM 16317</strain>
    </source>
</reference>
<dbReference type="PATRIC" id="fig|263475.3.peg.4739"/>
<dbReference type="OrthoDB" id="9785372at2"/>
<protein>
    <recommendedName>
        <fullName evidence="1">NAD(P)-binding domain-containing protein</fullName>
    </recommendedName>
</protein>
<dbReference type="InterPro" id="IPR016040">
    <property type="entry name" value="NAD(P)-bd_dom"/>
</dbReference>
<dbReference type="GeneID" id="301137836"/>
<evidence type="ECO:0000313" key="2">
    <source>
        <dbReference type="EMBL" id="KOO50033.1"/>
    </source>
</evidence>
<dbReference type="PANTHER" id="PTHR43355:SF2">
    <property type="entry name" value="FLAVIN REDUCTASE (NADPH)"/>
    <property type="match status" value="1"/>
</dbReference>
<keyword evidence="3" id="KW-1185">Reference proteome</keyword>
<dbReference type="Proteomes" id="UP000036867">
    <property type="component" value="Unassembled WGS sequence"/>
</dbReference>
<dbReference type="GO" id="GO:0016646">
    <property type="term" value="F:oxidoreductase activity, acting on the CH-NH group of donors, NAD or NADP as acceptor"/>
    <property type="evidence" value="ECO:0007669"/>
    <property type="project" value="TreeGrafter"/>
</dbReference>
<sequence>MKITIFGATGRVGNEVLQRTLAEGHEVKVLVRSLEKLPAHPNLQKIKGDVKNFEDTVQAMEQADAVISAIGTDKSTTLSEGVPNIIRAMEQLNVKRIVTIGTAGILDSRAERGKLRFQSSESKRKLTFAAEEHAKAFRALEASDLDWTIACPTYLPDGSAIGVYRTERNMLPLNGEKITVGDTAHFVYKELFQNEFKHSRVGLAY</sequence>
<proteinExistence type="predicted"/>
<comment type="caution">
    <text evidence="2">The sequence shown here is derived from an EMBL/GenBank/DDBJ whole genome shotgun (WGS) entry which is preliminary data.</text>
</comment>
<dbReference type="CDD" id="cd05244">
    <property type="entry name" value="BVR-B_like_SDR_a"/>
    <property type="match status" value="1"/>
</dbReference>
<dbReference type="AlphaFoldDB" id="A0A0M0LH68"/>
<evidence type="ECO:0000313" key="3">
    <source>
        <dbReference type="Proteomes" id="UP000036867"/>
    </source>
</evidence>
<dbReference type="Gene3D" id="3.40.50.720">
    <property type="entry name" value="NAD(P)-binding Rossmann-like Domain"/>
    <property type="match status" value="1"/>
</dbReference>
<evidence type="ECO:0000259" key="1">
    <source>
        <dbReference type="Pfam" id="PF13460"/>
    </source>
</evidence>